<evidence type="ECO:0000313" key="3">
    <source>
        <dbReference type="EMBL" id="EFA09714.1"/>
    </source>
</evidence>
<dbReference type="AlphaFoldDB" id="D6WZF2"/>
<feature type="coiled-coil region" evidence="1">
    <location>
        <begin position="57"/>
        <end position="137"/>
    </location>
</feature>
<evidence type="ECO:0000256" key="1">
    <source>
        <dbReference type="SAM" id="Coils"/>
    </source>
</evidence>
<name>D6WZF2_TRICA</name>
<dbReference type="InParanoid" id="D6WZF2"/>
<evidence type="ECO:0000313" key="4">
    <source>
        <dbReference type="Proteomes" id="UP000007266"/>
    </source>
</evidence>
<dbReference type="OrthoDB" id="6752338at2759"/>
<dbReference type="OMA" id="MSAQHEV"/>
<evidence type="ECO:0000256" key="2">
    <source>
        <dbReference type="SAM" id="SignalP"/>
    </source>
</evidence>
<proteinExistence type="predicted"/>
<organism evidence="3 4">
    <name type="scientific">Tribolium castaneum</name>
    <name type="common">Red flour beetle</name>
    <dbReference type="NCBI Taxonomy" id="7070"/>
    <lineage>
        <taxon>Eukaryota</taxon>
        <taxon>Metazoa</taxon>
        <taxon>Ecdysozoa</taxon>
        <taxon>Arthropoda</taxon>
        <taxon>Hexapoda</taxon>
        <taxon>Insecta</taxon>
        <taxon>Pterygota</taxon>
        <taxon>Neoptera</taxon>
        <taxon>Endopterygota</taxon>
        <taxon>Coleoptera</taxon>
        <taxon>Polyphaga</taxon>
        <taxon>Cucujiformia</taxon>
        <taxon>Tenebrionidae</taxon>
        <taxon>Tenebrionidae incertae sedis</taxon>
        <taxon>Tribolium</taxon>
    </lineage>
</organism>
<protein>
    <submittedName>
        <fullName evidence="3">Uncharacterized protein</fullName>
    </submittedName>
</protein>
<gene>
    <name evidence="3" type="primary">AUGUSTUS-3.0.2_11847</name>
    <name evidence="3" type="ORF">TcasGA2_TC011847</name>
</gene>
<feature type="chain" id="PRO_5003090138" evidence="2">
    <location>
        <begin position="25"/>
        <end position="226"/>
    </location>
</feature>
<dbReference type="KEGG" id="tca:103314293"/>
<dbReference type="eggNOG" id="ENOG502SUE1">
    <property type="taxonomic scope" value="Eukaryota"/>
</dbReference>
<dbReference type="EMBL" id="KQ971372">
    <property type="protein sequence ID" value="EFA09714.1"/>
    <property type="molecule type" value="Genomic_DNA"/>
</dbReference>
<keyword evidence="2" id="KW-0732">Signal</keyword>
<dbReference type="PhylomeDB" id="D6WZF2"/>
<dbReference type="HOGENOM" id="CLU_1226242_0_0_1"/>
<dbReference type="Proteomes" id="UP000007266">
    <property type="component" value="Linkage group 9"/>
</dbReference>
<reference evidence="3 4" key="2">
    <citation type="journal article" date="2010" name="Nucleic Acids Res.">
        <title>BeetleBase in 2010: revisions to provide comprehensive genomic information for Tribolium castaneum.</title>
        <authorList>
            <person name="Kim H.S."/>
            <person name="Murphy T."/>
            <person name="Xia J."/>
            <person name="Caragea D."/>
            <person name="Park Y."/>
            <person name="Beeman R.W."/>
            <person name="Lorenzen M.D."/>
            <person name="Butcher S."/>
            <person name="Manak J.R."/>
            <person name="Brown S.J."/>
        </authorList>
    </citation>
    <scope>GENOME REANNOTATION</scope>
    <source>
        <strain evidence="3 4">Georgia GA2</strain>
    </source>
</reference>
<sequence>MYSYYTLILLVATASCGPVKRGVAFDGYPQDFAFANFAFAKPHVPSPAEIAAAIQAAKEASASVMAAQHRVQEAKDEVLNQQHIASHKQAQAALALQKTEAAAAVQQQEAKSAANALIQAQQRLAHAKAEVAELQKIAAVKEAHAAAVIQKSAAAAAAEVQRSDETARKLAALQHSNSVTLKQANAGKDGSLSATSAAVAAANDRNGAQHVAWVAAPKYVQLNPWG</sequence>
<accession>D6WZF2</accession>
<keyword evidence="4" id="KW-1185">Reference proteome</keyword>
<reference evidence="3 4" key="1">
    <citation type="journal article" date="2008" name="Nature">
        <title>The genome of the model beetle and pest Tribolium castaneum.</title>
        <authorList>
            <consortium name="Tribolium Genome Sequencing Consortium"/>
            <person name="Richards S."/>
            <person name="Gibbs R.A."/>
            <person name="Weinstock G.M."/>
            <person name="Brown S.J."/>
            <person name="Denell R."/>
            <person name="Beeman R.W."/>
            <person name="Gibbs R."/>
            <person name="Beeman R.W."/>
            <person name="Brown S.J."/>
            <person name="Bucher G."/>
            <person name="Friedrich M."/>
            <person name="Grimmelikhuijzen C.J."/>
            <person name="Klingler M."/>
            <person name="Lorenzen M."/>
            <person name="Richards S."/>
            <person name="Roth S."/>
            <person name="Schroder R."/>
            <person name="Tautz D."/>
            <person name="Zdobnov E.M."/>
            <person name="Muzny D."/>
            <person name="Gibbs R.A."/>
            <person name="Weinstock G.M."/>
            <person name="Attaway T."/>
            <person name="Bell S."/>
            <person name="Buhay C.J."/>
            <person name="Chandrabose M.N."/>
            <person name="Chavez D."/>
            <person name="Clerk-Blankenburg K.P."/>
            <person name="Cree A."/>
            <person name="Dao M."/>
            <person name="Davis C."/>
            <person name="Chacko J."/>
            <person name="Dinh H."/>
            <person name="Dugan-Rocha S."/>
            <person name="Fowler G."/>
            <person name="Garner T.T."/>
            <person name="Garnes J."/>
            <person name="Gnirke A."/>
            <person name="Hawes A."/>
            <person name="Hernandez J."/>
            <person name="Hines S."/>
            <person name="Holder M."/>
            <person name="Hume J."/>
            <person name="Jhangiani S.N."/>
            <person name="Joshi V."/>
            <person name="Khan Z.M."/>
            <person name="Jackson L."/>
            <person name="Kovar C."/>
            <person name="Kowis A."/>
            <person name="Lee S."/>
            <person name="Lewis L.R."/>
            <person name="Margolis J."/>
            <person name="Morgan M."/>
            <person name="Nazareth L.V."/>
            <person name="Nguyen N."/>
            <person name="Okwuonu G."/>
            <person name="Parker D."/>
            <person name="Richards S."/>
            <person name="Ruiz S.J."/>
            <person name="Santibanez J."/>
            <person name="Savard J."/>
            <person name="Scherer S.E."/>
            <person name="Schneider B."/>
            <person name="Sodergren E."/>
            <person name="Tautz D."/>
            <person name="Vattahil S."/>
            <person name="Villasana D."/>
            <person name="White C.S."/>
            <person name="Wright R."/>
            <person name="Park Y."/>
            <person name="Beeman R.W."/>
            <person name="Lord J."/>
            <person name="Oppert B."/>
            <person name="Lorenzen M."/>
            <person name="Brown S."/>
            <person name="Wang L."/>
            <person name="Savard J."/>
            <person name="Tautz D."/>
            <person name="Richards S."/>
            <person name="Weinstock G."/>
            <person name="Gibbs R.A."/>
            <person name="Liu Y."/>
            <person name="Worley K."/>
            <person name="Weinstock G."/>
            <person name="Elsik C.G."/>
            <person name="Reese J.T."/>
            <person name="Elhaik E."/>
            <person name="Landan G."/>
            <person name="Graur D."/>
            <person name="Arensburger P."/>
            <person name="Atkinson P."/>
            <person name="Beeman R.W."/>
            <person name="Beidler J."/>
            <person name="Brown S.J."/>
            <person name="Demuth J.P."/>
            <person name="Drury D.W."/>
            <person name="Du Y.Z."/>
            <person name="Fujiwara H."/>
            <person name="Lorenzen M."/>
            <person name="Maselli V."/>
            <person name="Osanai M."/>
            <person name="Park Y."/>
            <person name="Robertson H.M."/>
            <person name="Tu Z."/>
            <person name="Wang J.J."/>
            <person name="Wang S."/>
            <person name="Richards S."/>
            <person name="Song H."/>
            <person name="Zhang L."/>
            <person name="Sodergren E."/>
            <person name="Werner D."/>
            <person name="Stanke M."/>
            <person name="Morgenstern B."/>
            <person name="Solovyev V."/>
            <person name="Kosarev P."/>
            <person name="Brown G."/>
            <person name="Chen H.C."/>
            <person name="Ermolaeva O."/>
            <person name="Hlavina W."/>
            <person name="Kapustin Y."/>
            <person name="Kiryutin B."/>
            <person name="Kitts P."/>
            <person name="Maglott D."/>
            <person name="Pruitt K."/>
            <person name="Sapojnikov V."/>
            <person name="Souvorov A."/>
            <person name="Mackey A.J."/>
            <person name="Waterhouse R.M."/>
            <person name="Wyder S."/>
            <person name="Zdobnov E.M."/>
            <person name="Zdobnov E.M."/>
            <person name="Wyder S."/>
            <person name="Kriventseva E.V."/>
            <person name="Kadowaki T."/>
            <person name="Bork P."/>
            <person name="Aranda M."/>
            <person name="Bao R."/>
            <person name="Beermann A."/>
            <person name="Berns N."/>
            <person name="Bolognesi R."/>
            <person name="Bonneton F."/>
            <person name="Bopp D."/>
            <person name="Brown S.J."/>
            <person name="Bucher G."/>
            <person name="Butts T."/>
            <person name="Chaumot A."/>
            <person name="Denell R.E."/>
            <person name="Ferrier D.E."/>
            <person name="Friedrich M."/>
            <person name="Gordon C.M."/>
            <person name="Jindra M."/>
            <person name="Klingler M."/>
            <person name="Lan Q."/>
            <person name="Lattorff H.M."/>
            <person name="Laudet V."/>
            <person name="von Levetsow C."/>
            <person name="Liu Z."/>
            <person name="Lutz R."/>
            <person name="Lynch J.A."/>
            <person name="da Fonseca R.N."/>
            <person name="Posnien N."/>
            <person name="Reuter R."/>
            <person name="Roth S."/>
            <person name="Savard J."/>
            <person name="Schinko J.B."/>
            <person name="Schmitt C."/>
            <person name="Schoppmeier M."/>
            <person name="Schroder R."/>
            <person name="Shippy T.D."/>
            <person name="Simonnet F."/>
            <person name="Marques-Souza H."/>
            <person name="Tautz D."/>
            <person name="Tomoyasu Y."/>
            <person name="Trauner J."/>
            <person name="Van der Zee M."/>
            <person name="Vervoort M."/>
            <person name="Wittkopp N."/>
            <person name="Wimmer E.A."/>
            <person name="Yang X."/>
            <person name="Jones A.K."/>
            <person name="Sattelle D.B."/>
            <person name="Ebert P.R."/>
            <person name="Nelson D."/>
            <person name="Scott J.G."/>
            <person name="Beeman R.W."/>
            <person name="Muthukrishnan S."/>
            <person name="Kramer K.J."/>
            <person name="Arakane Y."/>
            <person name="Beeman R.W."/>
            <person name="Zhu Q."/>
            <person name="Hogenkamp D."/>
            <person name="Dixit R."/>
            <person name="Oppert B."/>
            <person name="Jiang H."/>
            <person name="Zou Z."/>
            <person name="Marshall J."/>
            <person name="Elpidina E."/>
            <person name="Vinokurov K."/>
            <person name="Oppert C."/>
            <person name="Zou Z."/>
            <person name="Evans J."/>
            <person name="Lu Z."/>
            <person name="Zhao P."/>
            <person name="Sumathipala N."/>
            <person name="Altincicek B."/>
            <person name="Vilcinskas A."/>
            <person name="Williams M."/>
            <person name="Hultmark D."/>
            <person name="Hetru C."/>
            <person name="Jiang H."/>
            <person name="Grimmelikhuijzen C.J."/>
            <person name="Hauser F."/>
            <person name="Cazzamali G."/>
            <person name="Williamson M."/>
            <person name="Park Y."/>
            <person name="Li B."/>
            <person name="Tanaka Y."/>
            <person name="Predel R."/>
            <person name="Neupert S."/>
            <person name="Schachtner J."/>
            <person name="Verleyen P."/>
            <person name="Raible F."/>
            <person name="Bork P."/>
            <person name="Friedrich M."/>
            <person name="Walden K.K."/>
            <person name="Robertson H.M."/>
            <person name="Angeli S."/>
            <person name="Foret S."/>
            <person name="Bucher G."/>
            <person name="Schuetz S."/>
            <person name="Maleszka R."/>
            <person name="Wimmer E.A."/>
            <person name="Beeman R.W."/>
            <person name="Lorenzen M."/>
            <person name="Tomoyasu Y."/>
            <person name="Miller S.C."/>
            <person name="Grossmann D."/>
            <person name="Bucher G."/>
        </authorList>
    </citation>
    <scope>NUCLEOTIDE SEQUENCE [LARGE SCALE GENOMIC DNA]</scope>
    <source>
        <strain evidence="3 4">Georgia GA2</strain>
    </source>
</reference>
<keyword evidence="1" id="KW-0175">Coiled coil</keyword>
<feature type="signal peptide" evidence="2">
    <location>
        <begin position="1"/>
        <end position="24"/>
    </location>
</feature>